<feature type="region of interest" description="Disordered" evidence="1">
    <location>
        <begin position="404"/>
        <end position="473"/>
    </location>
</feature>
<reference evidence="2" key="1">
    <citation type="submission" date="2020-05" db="EMBL/GenBank/DDBJ databases">
        <authorList>
            <person name="Chiriac C."/>
            <person name="Salcher M."/>
            <person name="Ghai R."/>
            <person name="Kavagutti S V."/>
        </authorList>
    </citation>
    <scope>NUCLEOTIDE SEQUENCE</scope>
</reference>
<evidence type="ECO:0000313" key="2">
    <source>
        <dbReference type="EMBL" id="CAB4543541.1"/>
    </source>
</evidence>
<accession>A0A6J6BWI3</accession>
<feature type="region of interest" description="Disordered" evidence="1">
    <location>
        <begin position="69"/>
        <end position="185"/>
    </location>
</feature>
<feature type="compositionally biased region" description="Basic and acidic residues" evidence="1">
    <location>
        <begin position="69"/>
        <end position="87"/>
    </location>
</feature>
<feature type="compositionally biased region" description="Low complexity" evidence="1">
    <location>
        <begin position="419"/>
        <end position="466"/>
    </location>
</feature>
<protein>
    <submittedName>
        <fullName evidence="2">Unannotated protein</fullName>
    </submittedName>
</protein>
<dbReference type="AlphaFoldDB" id="A0A6J6BWI3"/>
<proteinExistence type="predicted"/>
<feature type="compositionally biased region" description="Basic and acidic residues" evidence="1">
    <location>
        <begin position="99"/>
        <end position="139"/>
    </location>
</feature>
<evidence type="ECO:0000256" key="1">
    <source>
        <dbReference type="SAM" id="MobiDB-lite"/>
    </source>
</evidence>
<dbReference type="EMBL" id="CAEZSU010000024">
    <property type="protein sequence ID" value="CAB4543541.1"/>
    <property type="molecule type" value="Genomic_DNA"/>
</dbReference>
<gene>
    <name evidence="2" type="ORF">UFOPK1495_00347</name>
</gene>
<sequence length="473" mass="50059">MSRRIEVELTSTREDGIWTWRAAGAKLPKGELNGSLLFAGAKVGDVVRADADFMMDGIDIIAVLAPKGARKEPERIEVVGTPRRDDEPLVTTKLAPKGRGGDRRDRKPRREGDGDKRDGRPPRERKPRVEGEGSQDARRKSGTRSHHPNRPTSPAPEPKPKAKRLRAGRTHRNAALAALPAEQKPIAEQVLRGGIPAVRQAVEKQNETNKAEGKPEISPAPLLTLAEQLMPSLRSAEWRDKAEAALADLPELDLRDLRSVVVASDAGARDDETRALAEQLKTGLAQRVESEQAAWLTEITELLAGGRAVRALRVSSRPPKAGAPLPAELSAKLAEAAAASLTPETGQDRFATVLDALAFSPVRTQVTPAGIPSEPTPELLAAVKKVAARLPQIAALFGVEATAPSKSKPVAKPRPPKPVIAEAPASSDASDTEPAPAAAADEVTPIAEPAAEVPAAAEESTEATPENASGEGA</sequence>
<name>A0A6J6BWI3_9ZZZZ</name>
<feature type="compositionally biased region" description="Basic residues" evidence="1">
    <location>
        <begin position="161"/>
        <end position="172"/>
    </location>
</feature>
<feature type="compositionally biased region" description="Basic residues" evidence="1">
    <location>
        <begin position="140"/>
        <end position="149"/>
    </location>
</feature>
<organism evidence="2">
    <name type="scientific">freshwater metagenome</name>
    <dbReference type="NCBI Taxonomy" id="449393"/>
    <lineage>
        <taxon>unclassified sequences</taxon>
        <taxon>metagenomes</taxon>
        <taxon>ecological metagenomes</taxon>
    </lineage>
</organism>